<sequence>MTDPTSRPWRDLTDPRRAEATDRLEAGLKEPEFENLEIPEELGTVQVVIDDHKIKRYAFTHDDHSSWHLTGSPFEGKRIGHAALLGNDLVQLFTLVYAASQVVGYHTEEQMWFDSPAALDEVVTLHGTYTEAYRRRGEGYVVMEATATGEDGRSVVRHRGVEILKTTPGAIGGRGSALPERRVTGEVPKDARVVDTLGSDARAGDVLAPLHKTVTAEQAAVFSRVGEYVRNIHNDIDVARAGGLRVPIVQGQQQFGVLAQLLTLRSGPAFLTSGWLRVKFLAPLKVFEPFTSTGVITAVTPVDDGLRIDLEVWVRRDTDNRLITAGWAAVTVPAS</sequence>
<accession>A0A2J7YQE0</accession>
<dbReference type="EMBL" id="LJIW01000002">
    <property type="protein sequence ID" value="PNG90256.1"/>
    <property type="molecule type" value="Genomic_DNA"/>
</dbReference>
<dbReference type="CDD" id="cd03441">
    <property type="entry name" value="R_hydratase_like"/>
    <property type="match status" value="1"/>
</dbReference>
<proteinExistence type="predicted"/>
<name>A0A2J7YQE0_STRMQ</name>
<organism evidence="1 2">
    <name type="scientific">Streptomyces malaysiensis</name>
    <dbReference type="NCBI Taxonomy" id="92644"/>
    <lineage>
        <taxon>Bacteria</taxon>
        <taxon>Bacillati</taxon>
        <taxon>Actinomycetota</taxon>
        <taxon>Actinomycetes</taxon>
        <taxon>Kitasatosporales</taxon>
        <taxon>Streptomycetaceae</taxon>
        <taxon>Streptomyces</taxon>
        <taxon>Streptomyces violaceusniger group</taxon>
    </lineage>
</organism>
<gene>
    <name evidence="1" type="ORF">SMF913_25721</name>
</gene>
<comment type="caution">
    <text evidence="1">The sequence shown here is derived from an EMBL/GenBank/DDBJ whole genome shotgun (WGS) entry which is preliminary data.</text>
</comment>
<dbReference type="Proteomes" id="UP000236520">
    <property type="component" value="Unassembled WGS sequence"/>
</dbReference>
<dbReference type="RefSeq" id="WP_102936082.1">
    <property type="nucleotide sequence ID" value="NZ_LJIW01000002.1"/>
</dbReference>
<evidence type="ECO:0000313" key="1">
    <source>
        <dbReference type="EMBL" id="PNG90256.1"/>
    </source>
</evidence>
<keyword evidence="2" id="KW-1185">Reference proteome</keyword>
<dbReference type="InterPro" id="IPR029069">
    <property type="entry name" value="HotDog_dom_sf"/>
</dbReference>
<reference evidence="1 2" key="1">
    <citation type="submission" date="2015-09" db="EMBL/GenBank/DDBJ databases">
        <title>Genome sequence, genome mining and natural product profiling of a biocontrol bacterium Streptomyces malaysiensis F913.</title>
        <authorList>
            <person name="Xu Y."/>
            <person name="Wei J."/>
            <person name="Xie J."/>
            <person name="Li T."/>
            <person name="Zhou Z."/>
        </authorList>
    </citation>
    <scope>NUCLEOTIDE SEQUENCE [LARGE SCALE GENOMIC DNA]</scope>
    <source>
        <strain evidence="1 2">F913</strain>
    </source>
</reference>
<evidence type="ECO:0008006" key="3">
    <source>
        <dbReference type="Google" id="ProtNLM"/>
    </source>
</evidence>
<evidence type="ECO:0000313" key="2">
    <source>
        <dbReference type="Proteomes" id="UP000236520"/>
    </source>
</evidence>
<protein>
    <recommendedName>
        <fullName evidence="3">Dehydratase</fullName>
    </recommendedName>
</protein>
<dbReference type="AlphaFoldDB" id="A0A2J7YQE0"/>
<dbReference type="Gene3D" id="3.10.129.10">
    <property type="entry name" value="Hotdog Thioesterase"/>
    <property type="match status" value="2"/>
</dbReference>
<dbReference type="SUPFAM" id="SSF54637">
    <property type="entry name" value="Thioesterase/thiol ester dehydrase-isomerase"/>
    <property type="match status" value="2"/>
</dbReference>